<evidence type="ECO:0000256" key="5">
    <source>
        <dbReference type="SAM" id="MobiDB-lite"/>
    </source>
</evidence>
<dbReference type="InterPro" id="IPR021832">
    <property type="entry name" value="ANKRD13"/>
</dbReference>
<comment type="caution">
    <text evidence="6">The sequence shown here is derived from an EMBL/GenBank/DDBJ whole genome shotgun (WGS) entry which is preliminary data.</text>
</comment>
<comment type="subcellular location">
    <subcellularLocation>
        <location evidence="1">Endoplasmic reticulum membrane</location>
    </subcellularLocation>
</comment>
<dbReference type="Gene3D" id="1.25.40.20">
    <property type="entry name" value="Ankyrin repeat-containing domain"/>
    <property type="match status" value="1"/>
</dbReference>
<dbReference type="GO" id="GO:0005789">
    <property type="term" value="C:endoplasmic reticulum membrane"/>
    <property type="evidence" value="ECO:0007669"/>
    <property type="project" value="UniProtKB-SubCell"/>
</dbReference>
<gene>
    <name evidence="6" type="ORF">LY90DRAFT_504569</name>
</gene>
<accession>A0A1Y2E999</accession>
<keyword evidence="4" id="KW-0040">ANK repeat</keyword>
<feature type="compositionally biased region" description="Acidic residues" evidence="5">
    <location>
        <begin position="350"/>
        <end position="361"/>
    </location>
</feature>
<comment type="function">
    <text evidence="3">Acts as a molecular chaperone for G protein-coupled receptors, regulating their biogenesis and exit from the ER.</text>
</comment>
<evidence type="ECO:0000313" key="6">
    <source>
        <dbReference type="EMBL" id="ORY67884.1"/>
    </source>
</evidence>
<reference evidence="6 7" key="1">
    <citation type="submission" date="2016-08" db="EMBL/GenBank/DDBJ databases">
        <title>A Parts List for Fungal Cellulosomes Revealed by Comparative Genomics.</title>
        <authorList>
            <consortium name="DOE Joint Genome Institute"/>
            <person name="Haitjema C.H."/>
            <person name="Gilmore S.P."/>
            <person name="Henske J.K."/>
            <person name="Solomon K.V."/>
            <person name="De Groot R."/>
            <person name="Kuo A."/>
            <person name="Mondo S.J."/>
            <person name="Salamov A.A."/>
            <person name="Labutti K."/>
            <person name="Zhao Z."/>
            <person name="Chiniquy J."/>
            <person name="Barry K."/>
            <person name="Brewer H.M."/>
            <person name="Purvine S.O."/>
            <person name="Wright A.T."/>
            <person name="Boxma B."/>
            <person name="Van Alen T."/>
            <person name="Hackstein J.H."/>
            <person name="Baker S.E."/>
            <person name="Grigoriev I.V."/>
            <person name="O'Malley M.A."/>
        </authorList>
    </citation>
    <scope>NUCLEOTIDE SEQUENCE [LARGE SCALE GENOMIC DNA]</scope>
    <source>
        <strain evidence="6 7">G1</strain>
    </source>
</reference>
<keyword evidence="7" id="KW-1185">Reference proteome</keyword>
<name>A0A1Y2E999_9FUNG</name>
<dbReference type="PANTHER" id="PTHR12447:SF25">
    <property type="entry name" value="ANKYRIN REPEAT DOMAIN-CONTAINING PROTEIN 13C"/>
    <property type="match status" value="1"/>
</dbReference>
<evidence type="ECO:0000256" key="3">
    <source>
        <dbReference type="ARBA" id="ARBA00037107"/>
    </source>
</evidence>
<dbReference type="Pfam" id="PF12796">
    <property type="entry name" value="Ank_2"/>
    <property type="match status" value="1"/>
</dbReference>
<proteinExistence type="predicted"/>
<dbReference type="AlphaFoldDB" id="A0A1Y2E999"/>
<evidence type="ECO:0000256" key="4">
    <source>
        <dbReference type="PROSITE-ProRule" id="PRU00023"/>
    </source>
</evidence>
<organism evidence="6 7">
    <name type="scientific">Neocallimastix californiae</name>
    <dbReference type="NCBI Taxonomy" id="1754190"/>
    <lineage>
        <taxon>Eukaryota</taxon>
        <taxon>Fungi</taxon>
        <taxon>Fungi incertae sedis</taxon>
        <taxon>Chytridiomycota</taxon>
        <taxon>Chytridiomycota incertae sedis</taxon>
        <taxon>Neocallimastigomycetes</taxon>
        <taxon>Neocallimastigales</taxon>
        <taxon>Neocallimastigaceae</taxon>
        <taxon>Neocallimastix</taxon>
    </lineage>
</organism>
<keyword evidence="2" id="KW-0143">Chaperone</keyword>
<dbReference type="InterPro" id="IPR002110">
    <property type="entry name" value="Ankyrin_rpt"/>
</dbReference>
<feature type="region of interest" description="Disordered" evidence="5">
    <location>
        <begin position="344"/>
        <end position="375"/>
    </location>
</feature>
<evidence type="ECO:0000313" key="7">
    <source>
        <dbReference type="Proteomes" id="UP000193920"/>
    </source>
</evidence>
<feature type="repeat" description="ANK" evidence="4">
    <location>
        <begin position="40"/>
        <end position="73"/>
    </location>
</feature>
<dbReference type="STRING" id="1754190.A0A1Y2E999"/>
<dbReference type="OrthoDB" id="2148093at2759"/>
<evidence type="ECO:0000256" key="1">
    <source>
        <dbReference type="ARBA" id="ARBA00004586"/>
    </source>
</evidence>
<evidence type="ECO:0000256" key="2">
    <source>
        <dbReference type="ARBA" id="ARBA00023186"/>
    </source>
</evidence>
<sequence length="670" mass="77714">MTKEETFPLHRCIFRNDVEGLNKILKDEEASKLINTKDNHGNTPLHLALMLDRRNCVLSLLRNSDCDCVTRNNYGWNPLEEATMLGDMDLIEKLTMLKFRDYRKFFGKKGGIIDKWNESLPNFHFKAHLKFKSKIPLLDKIGIKDSENFYKRGNDFRFDIGFSGVDLRGIPRMIKGSMSFIINFKENGSVRLLLLDNKAKRYTELYPELPQGMMESYLKTKMDVKTLFKFYGDFSKFRVKKKSAKGFGFNNKKRVIKINGNKKYNTDIFKFKDLGVITRKRDNEEVIGDYKSHIKTTVRDLDKSRMTGLDGSSLNKEINQTLFAGSEKQIRGYIMEDIIKQEKELSGTDSDSDSDDSDIEDDAKSESTNESHTNKLIEADNEFKKFIDENIYNITSVNNEVTDKIIQMIINGKDSNGNPIEKSDILYVNQIVPSFYSAYLKENHLPADQQKKLEEIIKNIVQNGEDYSNIEKSTKDNKILNNIKNSNNVTSLVHNFAGTYYNNSKKSSSSKSVIYEETKKEAISEEEYFDPKNTESLHMGRVMEISEERRHAKNVFKVWLTKENAFPLNTYQFMPIIEIFCLILYDQVNIKPEDNNYDRGIYYNVANHILQEIGATKRFPLKFEIPIFAGTVFQYKFAEIDTDEKGIPESLFKVPSDYLYDETVSFKFIK</sequence>
<feature type="compositionally biased region" description="Basic and acidic residues" evidence="5">
    <location>
        <begin position="362"/>
        <end position="375"/>
    </location>
</feature>
<dbReference type="PROSITE" id="PS50088">
    <property type="entry name" value="ANK_REPEAT"/>
    <property type="match status" value="1"/>
</dbReference>
<dbReference type="PANTHER" id="PTHR12447">
    <property type="entry name" value="ANKYRIN REPEAT DOMAIN-CONTAINING PROTEIN 13"/>
    <property type="match status" value="1"/>
</dbReference>
<dbReference type="InterPro" id="IPR036770">
    <property type="entry name" value="Ankyrin_rpt-contain_sf"/>
</dbReference>
<dbReference type="SUPFAM" id="SSF48403">
    <property type="entry name" value="Ankyrin repeat"/>
    <property type="match status" value="1"/>
</dbReference>
<dbReference type="EMBL" id="MCOG01000048">
    <property type="protein sequence ID" value="ORY67884.1"/>
    <property type="molecule type" value="Genomic_DNA"/>
</dbReference>
<protein>
    <submittedName>
        <fullName evidence="6">Uncharacterized protein</fullName>
    </submittedName>
</protein>
<dbReference type="Proteomes" id="UP000193920">
    <property type="component" value="Unassembled WGS sequence"/>
</dbReference>